<evidence type="ECO:0000313" key="3">
    <source>
        <dbReference type="EMBL" id="EGL85123.1"/>
    </source>
</evidence>
<gene>
    <name evidence="3" type="ORF">HMPREF9967_0390</name>
</gene>
<dbReference type="PANTHER" id="PTHR46558">
    <property type="entry name" value="TRACRIPTIONAL REGULATORY PROTEIN-RELATED-RELATED"/>
    <property type="match status" value="1"/>
</dbReference>
<dbReference type="RefSeq" id="WP_006150959.1">
    <property type="nucleotide sequence ID" value="NZ_AFNN01000023.1"/>
</dbReference>
<dbReference type="Pfam" id="PF01381">
    <property type="entry name" value="HTH_3"/>
    <property type="match status" value="1"/>
</dbReference>
<keyword evidence="1 3" id="KW-0238">DNA-binding</keyword>
<dbReference type="Gene3D" id="1.10.260.40">
    <property type="entry name" value="lambda repressor-like DNA-binding domains"/>
    <property type="match status" value="1"/>
</dbReference>
<dbReference type="PANTHER" id="PTHR46558:SF11">
    <property type="entry name" value="HTH-TYPE TRANSCRIPTIONAL REGULATOR XRE"/>
    <property type="match status" value="1"/>
</dbReference>
<dbReference type="SUPFAM" id="SSF47413">
    <property type="entry name" value="lambda repressor-like DNA-binding domains"/>
    <property type="match status" value="1"/>
</dbReference>
<protein>
    <submittedName>
        <fullName evidence="3">DNA-binding helix-turn-helix protein</fullName>
    </submittedName>
</protein>
<dbReference type="CDD" id="cd00093">
    <property type="entry name" value="HTH_XRE"/>
    <property type="match status" value="1"/>
</dbReference>
<dbReference type="InterPro" id="IPR001387">
    <property type="entry name" value="Cro/C1-type_HTH"/>
</dbReference>
<organism evidence="3 4">
    <name type="scientific">Streptococcus infantis SK1076</name>
    <dbReference type="NCBI Taxonomy" id="1005705"/>
    <lineage>
        <taxon>Bacteria</taxon>
        <taxon>Bacillati</taxon>
        <taxon>Bacillota</taxon>
        <taxon>Bacilli</taxon>
        <taxon>Lactobacillales</taxon>
        <taxon>Streptococcaceae</taxon>
        <taxon>Streptococcus</taxon>
    </lineage>
</organism>
<accession>F5W1I1</accession>
<sequence>MNRLQELRKKNGDTQKTLAELLGVSEMTISRWEKETELKIKYEYLQKLAEHFKVSIGQLLGITNYEIENTSDNTHEDIDHKRFSKGLDKIFSLTGYTSQEELISSLTQSLNPEKFAENFISENSSLTQEELHERYSEAVEQQVQQILGELSILSIALSYLNDEASELLTIFFFLSDDEREKLLEIARVFSQNK</sequence>
<dbReference type="PROSITE" id="PS50943">
    <property type="entry name" value="HTH_CROC1"/>
    <property type="match status" value="1"/>
</dbReference>
<dbReference type="AlphaFoldDB" id="F5W1I1"/>
<proteinExistence type="predicted"/>
<feature type="domain" description="HTH cro/C1-type" evidence="2">
    <location>
        <begin position="4"/>
        <end position="59"/>
    </location>
</feature>
<dbReference type="OrthoDB" id="2236632at2"/>
<dbReference type="EMBL" id="AFNN01000023">
    <property type="protein sequence ID" value="EGL85123.1"/>
    <property type="molecule type" value="Genomic_DNA"/>
</dbReference>
<evidence type="ECO:0000313" key="4">
    <source>
        <dbReference type="Proteomes" id="UP000010138"/>
    </source>
</evidence>
<dbReference type="GO" id="GO:0003677">
    <property type="term" value="F:DNA binding"/>
    <property type="evidence" value="ECO:0007669"/>
    <property type="project" value="UniProtKB-KW"/>
</dbReference>
<dbReference type="InterPro" id="IPR010982">
    <property type="entry name" value="Lambda_DNA-bd_dom_sf"/>
</dbReference>
<evidence type="ECO:0000259" key="2">
    <source>
        <dbReference type="PROSITE" id="PS50943"/>
    </source>
</evidence>
<reference evidence="3 4" key="1">
    <citation type="submission" date="2011-04" db="EMBL/GenBank/DDBJ databases">
        <authorList>
            <person name="Durkin A.S."/>
            <person name="Radune D."/>
            <person name="Hostetler J."/>
            <person name="Torralba M."/>
            <person name="Gillis M."/>
            <person name="Methe B."/>
            <person name="Sutton G."/>
            <person name="Nelson K.E."/>
        </authorList>
    </citation>
    <scope>NUCLEOTIDE SEQUENCE [LARGE SCALE GENOMIC DNA]</scope>
    <source>
        <strain evidence="3 4">SK1076</strain>
    </source>
</reference>
<dbReference type="Proteomes" id="UP000010138">
    <property type="component" value="Unassembled WGS sequence"/>
</dbReference>
<evidence type="ECO:0000256" key="1">
    <source>
        <dbReference type="ARBA" id="ARBA00023125"/>
    </source>
</evidence>
<name>F5W1I1_9STRE</name>
<comment type="caution">
    <text evidence="3">The sequence shown here is derived from an EMBL/GenBank/DDBJ whole genome shotgun (WGS) entry which is preliminary data.</text>
</comment>
<dbReference type="SMART" id="SM00530">
    <property type="entry name" value="HTH_XRE"/>
    <property type="match status" value="1"/>
</dbReference>